<reference evidence="1 2" key="1">
    <citation type="submission" date="2015-12" db="EMBL/GenBank/DDBJ databases">
        <title>Diversity of Burkholderia near neighbor genomes.</title>
        <authorList>
            <person name="Sahl J."/>
            <person name="Wagner D."/>
            <person name="Keim P."/>
        </authorList>
    </citation>
    <scope>NUCLEOTIDE SEQUENCE [LARGE SCALE GENOMIC DNA]</scope>
    <source>
        <strain evidence="1 2">MSMB1184WGS</strain>
    </source>
</reference>
<sequence>MAGSDEFGSLMQRIPARRLAGKMIRLECEISTKRVQQWAGMWLRADNSDGYSVFFDNMSGRPIRGSIGWTRYNIDTIIPLEAEWLNFGIVLVGRGEMWADNFRLLEAVGSAWKDVSMR</sequence>
<dbReference type="Proteomes" id="UP000094776">
    <property type="component" value="Chromosome 3"/>
</dbReference>
<organism evidence="1 2">
    <name type="scientific">Burkholderia cepacia</name>
    <name type="common">Pseudomonas cepacia</name>
    <dbReference type="NCBI Taxonomy" id="292"/>
    <lineage>
        <taxon>Bacteria</taxon>
        <taxon>Pseudomonadati</taxon>
        <taxon>Pseudomonadota</taxon>
        <taxon>Betaproteobacteria</taxon>
        <taxon>Burkholderiales</taxon>
        <taxon>Burkholderiaceae</taxon>
        <taxon>Burkholderia</taxon>
        <taxon>Burkholderia cepacia complex</taxon>
    </lineage>
</organism>
<name>A0A1B4PLQ4_BURCE</name>
<evidence type="ECO:0000313" key="1">
    <source>
        <dbReference type="EMBL" id="AOK14849.1"/>
    </source>
</evidence>
<accession>A0A1B4PLQ4</accession>
<evidence type="ECO:0000313" key="2">
    <source>
        <dbReference type="Proteomes" id="UP000094776"/>
    </source>
</evidence>
<dbReference type="Gene3D" id="2.60.120.260">
    <property type="entry name" value="Galactose-binding domain-like"/>
    <property type="match status" value="1"/>
</dbReference>
<gene>
    <name evidence="1" type="ORF">WT26_02050</name>
</gene>
<proteinExistence type="predicted"/>
<dbReference type="EMBL" id="CP013442">
    <property type="protein sequence ID" value="AOK14849.1"/>
    <property type="molecule type" value="Genomic_DNA"/>
</dbReference>
<protein>
    <submittedName>
        <fullName evidence="1">Uncharacterized protein</fullName>
    </submittedName>
</protein>
<dbReference type="AlphaFoldDB" id="A0A1B4PLQ4"/>